<dbReference type="PANTHER" id="PTHR35802">
    <property type="entry name" value="PROTEASE SYNTHASE AND SPORULATION PROTEIN PAI 2"/>
    <property type="match status" value="1"/>
</dbReference>
<protein>
    <submittedName>
        <fullName evidence="1">Transcriptional regulator</fullName>
    </submittedName>
</protein>
<dbReference type="RefSeq" id="WP_043870601.1">
    <property type="nucleotide sequence ID" value="NZ_CP004393.1"/>
</dbReference>
<reference evidence="1 2" key="1">
    <citation type="journal article" date="2014" name="Int. J. Syst. Evol. Microbiol.">
        <title>Celeribacter indicus sp. nov., a polycyclic aromatic hydrocarbon-degrading bacterium from deep-sea sediment and reclassification of Huaishuia halophila as Celeribacter halophilus comb. nov.</title>
        <authorList>
            <person name="Lai Q."/>
            <person name="Cao J."/>
            <person name="Yuan J."/>
            <person name="Li F."/>
            <person name="Shao Z."/>
        </authorList>
    </citation>
    <scope>NUCLEOTIDE SEQUENCE [LARGE SCALE GENOMIC DNA]</scope>
    <source>
        <strain evidence="1">P73</strain>
    </source>
</reference>
<proteinExistence type="predicted"/>
<dbReference type="PANTHER" id="PTHR35802:SF1">
    <property type="entry name" value="PROTEASE SYNTHASE AND SPORULATION PROTEIN PAI 2"/>
    <property type="match status" value="1"/>
</dbReference>
<dbReference type="PIRSF" id="PIRSF010372">
    <property type="entry name" value="PaiB"/>
    <property type="match status" value="1"/>
</dbReference>
<dbReference type="HOGENOM" id="CLU_065853_0_1_5"/>
<dbReference type="STRING" id="1208324.P73_3517"/>
<evidence type="ECO:0000313" key="1">
    <source>
        <dbReference type="EMBL" id="AJE48232.1"/>
    </source>
</evidence>
<evidence type="ECO:0000313" key="2">
    <source>
        <dbReference type="Proteomes" id="UP000031521"/>
    </source>
</evidence>
<name>A0A0B5E7H1_9RHOB</name>
<gene>
    <name evidence="1" type="ORF">P73_3517</name>
</gene>
<dbReference type="SUPFAM" id="SSF50475">
    <property type="entry name" value="FMN-binding split barrel"/>
    <property type="match status" value="1"/>
</dbReference>
<dbReference type="Gene3D" id="2.30.110.10">
    <property type="entry name" value="Electron Transport, Fmn-binding Protein, Chain A"/>
    <property type="match status" value="1"/>
</dbReference>
<dbReference type="Pfam" id="PF04299">
    <property type="entry name" value="FMN_bind_2"/>
    <property type="match status" value="1"/>
</dbReference>
<dbReference type="InterPro" id="IPR012349">
    <property type="entry name" value="Split_barrel_FMN-bd"/>
</dbReference>
<sequence>MYRPNRSAIDDPSLLRHAMSEIGFGALVTPHGEGIGITHLPWIVREAEGRTVLEGHVARANGHWRLAGMQSVVIFQGPQAYVSPSFYPSKAEHGKVVPTWAYITVHAHGVFEAFNGGEELHAHLTALTDLHEVGRAEPWAVSDAPVPYLAALKRGIVGLRFVPTRVEGKWKVNQHRSAEDRRGTYEGLMGAGEQGVDLAQALASFPETE</sequence>
<dbReference type="InterPro" id="IPR007396">
    <property type="entry name" value="TR_PAI2-type"/>
</dbReference>
<organism evidence="1 2">
    <name type="scientific">Celeribacter indicus</name>
    <dbReference type="NCBI Taxonomy" id="1208324"/>
    <lineage>
        <taxon>Bacteria</taxon>
        <taxon>Pseudomonadati</taxon>
        <taxon>Pseudomonadota</taxon>
        <taxon>Alphaproteobacteria</taxon>
        <taxon>Rhodobacterales</taxon>
        <taxon>Roseobacteraceae</taxon>
        <taxon>Celeribacter</taxon>
    </lineage>
</organism>
<dbReference type="OrthoDB" id="9794948at2"/>
<dbReference type="AlphaFoldDB" id="A0A0B5E7H1"/>
<dbReference type="EMBL" id="CP004393">
    <property type="protein sequence ID" value="AJE48232.1"/>
    <property type="molecule type" value="Genomic_DNA"/>
</dbReference>
<dbReference type="Proteomes" id="UP000031521">
    <property type="component" value="Chromosome"/>
</dbReference>
<accession>A0A0B5E7H1</accession>
<dbReference type="KEGG" id="cid:P73_3517"/>
<keyword evidence="2" id="KW-1185">Reference proteome</keyword>